<gene>
    <name evidence="6" type="ordered locus">Acav_1430</name>
</gene>
<dbReference type="Pfam" id="PF03466">
    <property type="entry name" value="LysR_substrate"/>
    <property type="match status" value="1"/>
</dbReference>
<dbReference type="InterPro" id="IPR036388">
    <property type="entry name" value="WH-like_DNA-bd_sf"/>
</dbReference>
<dbReference type="InterPro" id="IPR036390">
    <property type="entry name" value="WH_DNA-bd_sf"/>
</dbReference>
<dbReference type="PANTHER" id="PTHR30126">
    <property type="entry name" value="HTH-TYPE TRANSCRIPTIONAL REGULATOR"/>
    <property type="match status" value="1"/>
</dbReference>
<name>F0Q280_PARA1</name>
<keyword evidence="3" id="KW-0238">DNA-binding</keyword>
<evidence type="ECO:0000313" key="7">
    <source>
        <dbReference type="Proteomes" id="UP000002482"/>
    </source>
</evidence>
<dbReference type="Pfam" id="PF00126">
    <property type="entry name" value="HTH_1"/>
    <property type="match status" value="1"/>
</dbReference>
<dbReference type="PANTHER" id="PTHR30126:SF2">
    <property type="entry name" value="HTH-TYPE TRANSCRIPTIONAL REGULATOR YJIE"/>
    <property type="match status" value="1"/>
</dbReference>
<dbReference type="SUPFAM" id="SSF46785">
    <property type="entry name" value="Winged helix' DNA-binding domain"/>
    <property type="match status" value="1"/>
</dbReference>
<keyword evidence="7" id="KW-1185">Reference proteome</keyword>
<proteinExistence type="inferred from homology"/>
<evidence type="ECO:0000256" key="4">
    <source>
        <dbReference type="ARBA" id="ARBA00023163"/>
    </source>
</evidence>
<sequence>MGPGNRPLDLEWLEDFLALAESGNFSRAAEARAIAQPAFSRHIRALEDWVGAELFDRSAHPATLTAAGQRFHPLLEDVLARLEAARIKACAAQAQAAASLRFAATHVLSLTFFPRWLGGLESQLRLGPIQTISDSYQACEDLALQRRVQFVLCHGHAAVPGRLDEAGYPAARLADDVLQPVSAPQGDGTPLHAIPGPEAQGGARPPLPVLAYSDASGLGRIMRALRKGVFDAGGVAGMPGEVEVVFTAHHAALLKAMALEGRGMAWLPRSLIAEELQSGALVAAGPAGWDVPVEIRLYRQRTEMSDAAETLWRLAAGGQAGQAGQTAGTAPP</sequence>
<evidence type="ECO:0000256" key="3">
    <source>
        <dbReference type="ARBA" id="ARBA00023125"/>
    </source>
</evidence>
<dbReference type="GO" id="GO:0000976">
    <property type="term" value="F:transcription cis-regulatory region binding"/>
    <property type="evidence" value="ECO:0007669"/>
    <property type="project" value="TreeGrafter"/>
</dbReference>
<dbReference type="Proteomes" id="UP000002482">
    <property type="component" value="Chromosome"/>
</dbReference>
<dbReference type="InterPro" id="IPR005119">
    <property type="entry name" value="LysR_subst-bd"/>
</dbReference>
<dbReference type="RefSeq" id="WP_013593878.1">
    <property type="nucleotide sequence ID" value="NC_015138.1"/>
</dbReference>
<dbReference type="Gene3D" id="1.10.10.10">
    <property type="entry name" value="Winged helix-like DNA-binding domain superfamily/Winged helix DNA-binding domain"/>
    <property type="match status" value="1"/>
</dbReference>
<dbReference type="AlphaFoldDB" id="F0Q280"/>
<dbReference type="KEGG" id="aaa:Acav_1430"/>
<evidence type="ECO:0000256" key="2">
    <source>
        <dbReference type="ARBA" id="ARBA00023015"/>
    </source>
</evidence>
<dbReference type="OrthoDB" id="8715249at2"/>
<keyword evidence="2" id="KW-0805">Transcription regulation</keyword>
<evidence type="ECO:0000313" key="6">
    <source>
        <dbReference type="EMBL" id="ADX45352.1"/>
    </source>
</evidence>
<dbReference type="GO" id="GO:0003700">
    <property type="term" value="F:DNA-binding transcription factor activity"/>
    <property type="evidence" value="ECO:0007669"/>
    <property type="project" value="InterPro"/>
</dbReference>
<dbReference type="PRINTS" id="PR00039">
    <property type="entry name" value="HTHLYSR"/>
</dbReference>
<dbReference type="PROSITE" id="PS50931">
    <property type="entry name" value="HTH_LYSR"/>
    <property type="match status" value="1"/>
</dbReference>
<organism evidence="6 7">
    <name type="scientific">Paracidovorax avenae (strain ATCC 19860 / DSM 7227 / CCUG 15838 / JCM 20985 / LMG 2117 / NCPPB 1011)</name>
    <name type="common">Acidovorax avenae</name>
    <dbReference type="NCBI Taxonomy" id="643561"/>
    <lineage>
        <taxon>Bacteria</taxon>
        <taxon>Pseudomonadati</taxon>
        <taxon>Pseudomonadota</taxon>
        <taxon>Betaproteobacteria</taxon>
        <taxon>Burkholderiales</taxon>
        <taxon>Comamonadaceae</taxon>
        <taxon>Paracidovorax</taxon>
    </lineage>
</organism>
<reference evidence="6" key="1">
    <citation type="submission" date="2011-02" db="EMBL/GenBank/DDBJ databases">
        <title>Complete sequence of Acidovorax avenae subsp. avenae ATCC 19860.</title>
        <authorList>
            <consortium name="US DOE Joint Genome Institute"/>
            <person name="Lucas S."/>
            <person name="Copeland A."/>
            <person name="Lapidus A."/>
            <person name="Cheng J.-F."/>
            <person name="Goodwin L."/>
            <person name="Pitluck S."/>
            <person name="Chertkov O."/>
            <person name="Held B."/>
            <person name="Detter J.C."/>
            <person name="Han C."/>
            <person name="Tapia R."/>
            <person name="Land M."/>
            <person name="Hauser L."/>
            <person name="Kyrpides N."/>
            <person name="Ivanova N."/>
            <person name="Ovchinnikova G."/>
            <person name="Pagani I."/>
            <person name="Gordon S."/>
            <person name="Woyke T."/>
        </authorList>
    </citation>
    <scope>NUCLEOTIDE SEQUENCE</scope>
    <source>
        <strain evidence="6">ATCC 19860</strain>
    </source>
</reference>
<dbReference type="InterPro" id="IPR000847">
    <property type="entry name" value="LysR_HTH_N"/>
</dbReference>
<protein>
    <submittedName>
        <fullName evidence="6">Transcriptional regulator, LysR family</fullName>
    </submittedName>
</protein>
<dbReference type="SUPFAM" id="SSF53850">
    <property type="entry name" value="Periplasmic binding protein-like II"/>
    <property type="match status" value="1"/>
</dbReference>
<feature type="domain" description="HTH lysR-type" evidence="5">
    <location>
        <begin position="8"/>
        <end position="65"/>
    </location>
</feature>
<evidence type="ECO:0000259" key="5">
    <source>
        <dbReference type="PROSITE" id="PS50931"/>
    </source>
</evidence>
<dbReference type="HOGENOM" id="CLU_039613_4_1_4"/>
<accession>F0Q280</accession>
<evidence type="ECO:0000256" key="1">
    <source>
        <dbReference type="ARBA" id="ARBA00009437"/>
    </source>
</evidence>
<dbReference type="GeneID" id="34236382"/>
<comment type="similarity">
    <text evidence="1">Belongs to the LysR transcriptional regulatory family.</text>
</comment>
<dbReference type="EMBL" id="CP002521">
    <property type="protein sequence ID" value="ADX45352.1"/>
    <property type="molecule type" value="Genomic_DNA"/>
</dbReference>
<dbReference type="Gene3D" id="3.40.190.10">
    <property type="entry name" value="Periplasmic binding protein-like II"/>
    <property type="match status" value="2"/>
</dbReference>
<keyword evidence="4" id="KW-0804">Transcription</keyword>